<dbReference type="EMBL" id="JAUOEM010000002">
    <property type="protein sequence ID" value="MDO5987143.1"/>
    <property type="molecule type" value="Genomic_DNA"/>
</dbReference>
<dbReference type="Proteomes" id="UP001176891">
    <property type="component" value="Unassembled WGS sequence"/>
</dbReference>
<gene>
    <name evidence="1" type="ORF">Q4Q39_07020</name>
</gene>
<accession>A0ABT8X0A1</accession>
<dbReference type="RefSeq" id="WP_303281688.1">
    <property type="nucleotide sequence ID" value="NZ_BAABCZ010000005.1"/>
</dbReference>
<proteinExistence type="predicted"/>
<organism evidence="1 2">
    <name type="scientific">Flavivirga amylovorans</name>
    <dbReference type="NCBI Taxonomy" id="870486"/>
    <lineage>
        <taxon>Bacteria</taxon>
        <taxon>Pseudomonadati</taxon>
        <taxon>Bacteroidota</taxon>
        <taxon>Flavobacteriia</taxon>
        <taxon>Flavobacteriales</taxon>
        <taxon>Flavobacteriaceae</taxon>
        <taxon>Flavivirga</taxon>
    </lineage>
</organism>
<reference evidence="1" key="1">
    <citation type="submission" date="2023-07" db="EMBL/GenBank/DDBJ databases">
        <title>Two novel species in the genus Flavivirga.</title>
        <authorList>
            <person name="Kwon K."/>
        </authorList>
    </citation>
    <scope>NUCLEOTIDE SEQUENCE</scope>
    <source>
        <strain evidence="1">KACC 14157</strain>
    </source>
</reference>
<comment type="caution">
    <text evidence="1">The sequence shown here is derived from an EMBL/GenBank/DDBJ whole genome shotgun (WGS) entry which is preliminary data.</text>
</comment>
<protein>
    <submittedName>
        <fullName evidence="1">Uncharacterized protein</fullName>
    </submittedName>
</protein>
<name>A0ABT8X0A1_9FLAO</name>
<evidence type="ECO:0000313" key="1">
    <source>
        <dbReference type="EMBL" id="MDO5987143.1"/>
    </source>
</evidence>
<keyword evidence="2" id="KW-1185">Reference proteome</keyword>
<sequence length="304" mass="35653">MKATEILELGDIVYDQRDISPAQLDVTSRQINYWIDEAIVPFVQKQQTTDTIESKTDVEKTKTKWIRLNLAQAVWVSIVKELFQFKVSSETLKELAKKVWQDPREKKHADKVFKYHIDKNPNGLLKEEIIKLKNHIEDELLMEHHFRTIINPFTDMIKSAIERTSLPYAMLCVPETNDYDFRYGDNSLIIDLASVYLQKPMISLPLTPIIAKVLSVDFDNRKKKDLNYLSNVERQIRDIVVFKRPKIVEIAFENNDIKPIIITEQHKSREQLAQYILENKIAKDAKLLIDIRSQDNYKITLIKK</sequence>
<evidence type="ECO:0000313" key="2">
    <source>
        <dbReference type="Proteomes" id="UP001176891"/>
    </source>
</evidence>